<gene>
    <name evidence="1" type="ORF">AALA52_03835</name>
</gene>
<accession>A0ABV4D3F9</accession>
<reference evidence="1 2" key="1">
    <citation type="submission" date="2024-03" db="EMBL/GenBank/DDBJ databases">
        <title>Mouse gut bacterial collection (mGBC) of GemPharmatech.</title>
        <authorList>
            <person name="He Y."/>
            <person name="Dong L."/>
            <person name="Wu D."/>
            <person name="Gao X."/>
            <person name="Lin Z."/>
        </authorList>
    </citation>
    <scope>NUCLEOTIDE SEQUENCE [LARGE SCALE GENOMIC DNA]</scope>
    <source>
        <strain evidence="1 2">61-15</strain>
    </source>
</reference>
<evidence type="ECO:0000313" key="2">
    <source>
        <dbReference type="Proteomes" id="UP001565283"/>
    </source>
</evidence>
<dbReference type="Proteomes" id="UP001565283">
    <property type="component" value="Unassembled WGS sequence"/>
</dbReference>
<proteinExistence type="predicted"/>
<evidence type="ECO:0000313" key="1">
    <source>
        <dbReference type="EMBL" id="MEY8443374.1"/>
    </source>
</evidence>
<comment type="caution">
    <text evidence="1">The sequence shown here is derived from an EMBL/GenBank/DDBJ whole genome shotgun (WGS) entry which is preliminary data.</text>
</comment>
<name>A0ABV4D3F9_9LACT</name>
<organism evidence="1 2">
    <name type="scientific">Lactococcus ileimucosae</name>
    <dbReference type="NCBI Taxonomy" id="2941329"/>
    <lineage>
        <taxon>Bacteria</taxon>
        <taxon>Bacillati</taxon>
        <taxon>Bacillota</taxon>
        <taxon>Bacilli</taxon>
        <taxon>Lactobacillales</taxon>
        <taxon>Streptococcaceae</taxon>
        <taxon>Lactococcus</taxon>
    </lineage>
</organism>
<sequence>MDKKTIEFKKEIEDFLSTGEVSDDLLLVIQNAMMWLDDGRCDRQQAKKYIYDWYLTFVKNGRKFSKHEKKLFQLVQQERKSNVLGAIASSIMFMFRP</sequence>
<dbReference type="RefSeq" id="WP_369948076.1">
    <property type="nucleotide sequence ID" value="NZ_JBCLSH010000008.1"/>
</dbReference>
<protein>
    <recommendedName>
        <fullName evidence="3">Bacteriocin immunity protein</fullName>
    </recommendedName>
</protein>
<dbReference type="EMBL" id="JBCLSH010000008">
    <property type="protein sequence ID" value="MEY8443374.1"/>
    <property type="molecule type" value="Genomic_DNA"/>
</dbReference>
<evidence type="ECO:0008006" key="3">
    <source>
        <dbReference type="Google" id="ProtNLM"/>
    </source>
</evidence>
<keyword evidence="2" id="KW-1185">Reference proteome</keyword>